<dbReference type="PANTHER" id="PTHR43319">
    <property type="entry name" value="BETA-LACTAMASE-RELATED"/>
    <property type="match status" value="1"/>
</dbReference>
<evidence type="ECO:0000256" key="1">
    <source>
        <dbReference type="SAM" id="MobiDB-lite"/>
    </source>
</evidence>
<dbReference type="Proteomes" id="UP000236732">
    <property type="component" value="Unassembled WGS sequence"/>
</dbReference>
<feature type="compositionally biased region" description="Gly residues" evidence="1">
    <location>
        <begin position="57"/>
        <end position="66"/>
    </location>
</feature>
<organism evidence="3 4">
    <name type="scientific">Nonomuraea solani</name>
    <dbReference type="NCBI Taxonomy" id="1144553"/>
    <lineage>
        <taxon>Bacteria</taxon>
        <taxon>Bacillati</taxon>
        <taxon>Actinomycetota</taxon>
        <taxon>Actinomycetes</taxon>
        <taxon>Streptosporangiales</taxon>
        <taxon>Streptosporangiaceae</taxon>
        <taxon>Nonomuraea</taxon>
    </lineage>
</organism>
<feature type="domain" description="Beta-lactamase-related" evidence="2">
    <location>
        <begin position="72"/>
        <end position="399"/>
    </location>
</feature>
<dbReference type="SUPFAM" id="SSF56601">
    <property type="entry name" value="beta-lactamase/transpeptidase-like"/>
    <property type="match status" value="1"/>
</dbReference>
<dbReference type="RefSeq" id="WP_103959915.1">
    <property type="nucleotide sequence ID" value="NZ_FNVT01000010.1"/>
</dbReference>
<dbReference type="OrthoDB" id="9809635at2"/>
<accession>A0A1H6EKR7</accession>
<dbReference type="InterPro" id="IPR052907">
    <property type="entry name" value="Beta-lactamase/esterase"/>
</dbReference>
<evidence type="ECO:0000313" key="4">
    <source>
        <dbReference type="Proteomes" id="UP000236732"/>
    </source>
</evidence>
<gene>
    <name evidence="3" type="ORF">SAMN05444920_110355</name>
</gene>
<keyword evidence="4" id="KW-1185">Reference proteome</keyword>
<feature type="region of interest" description="Disordered" evidence="1">
    <location>
        <begin position="22"/>
        <end position="70"/>
    </location>
</feature>
<reference evidence="3 4" key="1">
    <citation type="submission" date="2016-10" db="EMBL/GenBank/DDBJ databases">
        <authorList>
            <person name="de Groot N.N."/>
        </authorList>
    </citation>
    <scope>NUCLEOTIDE SEQUENCE [LARGE SCALE GENOMIC DNA]</scope>
    <source>
        <strain evidence="3 4">CGMCC 4.7037</strain>
    </source>
</reference>
<dbReference type="InterPro" id="IPR001466">
    <property type="entry name" value="Beta-lactam-related"/>
</dbReference>
<name>A0A1H6EKR7_9ACTN</name>
<dbReference type="AlphaFoldDB" id="A0A1H6EKR7"/>
<dbReference type="Gene3D" id="3.40.710.10">
    <property type="entry name" value="DD-peptidase/beta-lactamase superfamily"/>
    <property type="match status" value="1"/>
</dbReference>
<feature type="compositionally biased region" description="Basic and acidic residues" evidence="1">
    <location>
        <begin position="42"/>
        <end position="56"/>
    </location>
</feature>
<dbReference type="PANTHER" id="PTHR43319:SF3">
    <property type="entry name" value="BETA-LACTAMASE-RELATED DOMAIN-CONTAINING PROTEIN"/>
    <property type="match status" value="1"/>
</dbReference>
<dbReference type="Pfam" id="PF00144">
    <property type="entry name" value="Beta-lactamase"/>
    <property type="match status" value="1"/>
</dbReference>
<sequence length="407" mass="42831">MADIHGTCDERFDGVREALASSLTGDDGQDGARAGGQAGSRADARDGSRADVRDGSRVGGQDGAGAHGQVDGRVVGGASVAVFVDGEPVVDLWGGYADAGRTVAWERDTITHVWSTTKTMTALCALILADRGDLDLDAPVAAYWPEFAAAGKDGVLVRHLLSHTAGLPVWDEPMTLADLYDWRTATERLAAQKPRWEPGTAAGYHGITQGHLVGEVVRRVTGRSLGTFFAEEVAGPLGADFHIGLPAEHDHRVAPLIPPATPASELPNPPLTPDDANTTAWRRAEIPAVNGHGNARSVALIQSALACGGVVRGVRLLSAAGCERALEEQYHGLDSVFGVPMRYSMGYGLFGQPRTCSWGGWGGSLVMVDFEARMVVAYVTNRMMGESTFGDERAFGALVAAYEGIAA</sequence>
<dbReference type="InterPro" id="IPR012338">
    <property type="entry name" value="Beta-lactam/transpept-like"/>
</dbReference>
<dbReference type="EMBL" id="FNVT01000010">
    <property type="protein sequence ID" value="SEG97435.1"/>
    <property type="molecule type" value="Genomic_DNA"/>
</dbReference>
<proteinExistence type="predicted"/>
<protein>
    <submittedName>
        <fullName evidence="3">CubicO group peptidase, beta-lactamase class C family</fullName>
    </submittedName>
</protein>
<evidence type="ECO:0000313" key="3">
    <source>
        <dbReference type="EMBL" id="SEG97435.1"/>
    </source>
</evidence>
<evidence type="ECO:0000259" key="2">
    <source>
        <dbReference type="Pfam" id="PF00144"/>
    </source>
</evidence>